<name>F2TVX1_SALR5</name>
<dbReference type="NCBIfam" id="TIGR02466">
    <property type="entry name" value="TIGR02466 family protein"/>
    <property type="match status" value="1"/>
</dbReference>
<dbReference type="OrthoDB" id="498333at2759"/>
<dbReference type="InParanoid" id="F2TVX1"/>
<keyword evidence="3" id="KW-1185">Reference proteome</keyword>
<dbReference type="GeneID" id="16067587"/>
<dbReference type="RefSeq" id="XP_004998788.1">
    <property type="nucleotide sequence ID" value="XM_004998731.1"/>
</dbReference>
<sequence>MTTRPCRGLPLACMAWAAVALVAVVAGTAQFPIAHASAGETGVEQCSDASDSCSGSKPSVRDTNVFLQVGDAIEAADAARNATPWWANMTGKAQLHLHFATPIYRTNIHKYTDPDVVNHINQALADVIVDRWNTYVDSLDLAKNVNMDRRTYNEVNNGFYERQFNMLEGLREMNILKSFWDINVAKFIGNLPGDEPDKLAFPSYINPSGGNSYAYWATVSKWGIDHQAHVHFGSAVSGVYYVRTPALSGELKFPDPRGFPKFPFERAHYMAPVAGDLVLFPGWMPHTVLPTAGKEPRVAIAFNLQAPPEAWHDTIFVHTMQELE</sequence>
<keyword evidence="1" id="KW-0732">Signal</keyword>
<dbReference type="InterPro" id="IPR012668">
    <property type="entry name" value="CHP02466"/>
</dbReference>
<accession>F2TVX1</accession>
<feature type="signal peptide" evidence="1">
    <location>
        <begin position="1"/>
        <end position="29"/>
    </location>
</feature>
<dbReference type="Proteomes" id="UP000007799">
    <property type="component" value="Unassembled WGS sequence"/>
</dbReference>
<feature type="chain" id="PRO_5003290043" description="JmjC domain-containing protein" evidence="1">
    <location>
        <begin position="30"/>
        <end position="324"/>
    </location>
</feature>
<proteinExistence type="predicted"/>
<protein>
    <recommendedName>
        <fullName evidence="4">JmjC domain-containing protein</fullName>
    </recommendedName>
</protein>
<dbReference type="AlphaFoldDB" id="F2TVX1"/>
<gene>
    <name evidence="2" type="ORF">PTSG_00238</name>
</gene>
<dbReference type="Pfam" id="PF13759">
    <property type="entry name" value="2OG-FeII_Oxy_5"/>
    <property type="match status" value="1"/>
</dbReference>
<dbReference type="KEGG" id="sre:PTSG_00238"/>
<dbReference type="Gene3D" id="2.60.120.620">
    <property type="entry name" value="q2cbj1_9rhob like domain"/>
    <property type="match status" value="1"/>
</dbReference>
<evidence type="ECO:0000313" key="2">
    <source>
        <dbReference type="EMBL" id="EGD72217.1"/>
    </source>
</evidence>
<reference evidence="2" key="1">
    <citation type="submission" date="2009-08" db="EMBL/GenBank/DDBJ databases">
        <title>Annotation of Salpingoeca rosetta.</title>
        <authorList>
            <consortium name="The Broad Institute Genome Sequencing Platform"/>
            <person name="Russ C."/>
            <person name="Cuomo C."/>
            <person name="Burger G."/>
            <person name="Gray M.W."/>
            <person name="Holland P.W.H."/>
            <person name="King N."/>
            <person name="Lang F.B.F."/>
            <person name="Roger A.J."/>
            <person name="Ruiz-Trillo I."/>
            <person name="Young S.K."/>
            <person name="Zeng Q."/>
            <person name="Gargeya S."/>
            <person name="Alvarado L."/>
            <person name="Berlin A."/>
            <person name="Chapman S.B."/>
            <person name="Chen Z."/>
            <person name="Freedman E."/>
            <person name="Gellesch M."/>
            <person name="Goldberg J."/>
            <person name="Griggs A."/>
            <person name="Gujja S."/>
            <person name="Heilman E."/>
            <person name="Heiman D."/>
            <person name="Howarth C."/>
            <person name="Mehta T."/>
            <person name="Neiman D."/>
            <person name="Pearson M."/>
            <person name="Roberts A."/>
            <person name="Saif S."/>
            <person name="Shea T."/>
            <person name="Shenoy N."/>
            <person name="Sisk P."/>
            <person name="Stolte C."/>
            <person name="Sykes S."/>
            <person name="White J."/>
            <person name="Yandava C."/>
            <person name="Haas B."/>
            <person name="Nusbaum C."/>
            <person name="Birren B."/>
        </authorList>
    </citation>
    <scope>NUCLEOTIDE SEQUENCE [LARGE SCALE GENOMIC DNA]</scope>
    <source>
        <strain evidence="2">ATCC 50818</strain>
    </source>
</reference>
<organism evidence="3">
    <name type="scientific">Salpingoeca rosetta (strain ATCC 50818 / BSB-021)</name>
    <dbReference type="NCBI Taxonomy" id="946362"/>
    <lineage>
        <taxon>Eukaryota</taxon>
        <taxon>Choanoflagellata</taxon>
        <taxon>Craspedida</taxon>
        <taxon>Salpingoecidae</taxon>
        <taxon>Salpingoeca</taxon>
    </lineage>
</organism>
<evidence type="ECO:0000313" key="3">
    <source>
        <dbReference type="Proteomes" id="UP000007799"/>
    </source>
</evidence>
<dbReference type="EMBL" id="GL832955">
    <property type="protein sequence ID" value="EGD72217.1"/>
    <property type="molecule type" value="Genomic_DNA"/>
</dbReference>
<evidence type="ECO:0008006" key="4">
    <source>
        <dbReference type="Google" id="ProtNLM"/>
    </source>
</evidence>
<evidence type="ECO:0000256" key="1">
    <source>
        <dbReference type="SAM" id="SignalP"/>
    </source>
</evidence>